<sequence>MGSFVRVVGGRSFLGLLKALGIGICLSNPIYCLVSYPNPVLCYHTRCPTGIPSPTTRTRVSIQVLSMCPERIFISDEDG</sequence>
<dbReference type="AlphaFoldDB" id="A0A4Z1K0Z0"/>
<name>A0A4Z1K0Z0_9HELO</name>
<gene>
    <name evidence="1" type="ORF">BELL_0031g00120</name>
</gene>
<reference evidence="1 2" key="1">
    <citation type="submission" date="2017-12" db="EMBL/GenBank/DDBJ databases">
        <title>Comparative genomics of Botrytis spp.</title>
        <authorList>
            <person name="Valero-Jimenez C.A."/>
            <person name="Tapia P."/>
            <person name="Veloso J."/>
            <person name="Silva-Moreno E."/>
            <person name="Staats M."/>
            <person name="Valdes J.H."/>
            <person name="Van Kan J.A.L."/>
        </authorList>
    </citation>
    <scope>NUCLEOTIDE SEQUENCE [LARGE SCALE GENOMIC DNA]</scope>
    <source>
        <strain evidence="1 2">Be9601</strain>
    </source>
</reference>
<evidence type="ECO:0000313" key="1">
    <source>
        <dbReference type="EMBL" id="TGO79478.1"/>
    </source>
</evidence>
<evidence type="ECO:0000313" key="2">
    <source>
        <dbReference type="Proteomes" id="UP000297229"/>
    </source>
</evidence>
<dbReference type="EMBL" id="PQXM01000031">
    <property type="protein sequence ID" value="TGO79478.1"/>
    <property type="molecule type" value="Genomic_DNA"/>
</dbReference>
<protein>
    <submittedName>
        <fullName evidence="1">Uncharacterized protein</fullName>
    </submittedName>
</protein>
<comment type="caution">
    <text evidence="1">The sequence shown here is derived from an EMBL/GenBank/DDBJ whole genome shotgun (WGS) entry which is preliminary data.</text>
</comment>
<proteinExistence type="predicted"/>
<accession>A0A4Z1K0Z0</accession>
<organism evidence="1 2">
    <name type="scientific">Botrytis elliptica</name>
    <dbReference type="NCBI Taxonomy" id="278938"/>
    <lineage>
        <taxon>Eukaryota</taxon>
        <taxon>Fungi</taxon>
        <taxon>Dikarya</taxon>
        <taxon>Ascomycota</taxon>
        <taxon>Pezizomycotina</taxon>
        <taxon>Leotiomycetes</taxon>
        <taxon>Helotiales</taxon>
        <taxon>Sclerotiniaceae</taxon>
        <taxon>Botrytis</taxon>
    </lineage>
</organism>
<keyword evidence="2" id="KW-1185">Reference proteome</keyword>
<dbReference type="Proteomes" id="UP000297229">
    <property type="component" value="Unassembled WGS sequence"/>
</dbReference>